<evidence type="ECO:0000313" key="3">
    <source>
        <dbReference type="EMBL" id="MDX8415358.1"/>
    </source>
</evidence>
<dbReference type="EMBL" id="JALBUT010000004">
    <property type="protein sequence ID" value="MDX8415358.1"/>
    <property type="molecule type" value="Genomic_DNA"/>
</dbReference>
<keyword evidence="4" id="KW-1185">Reference proteome</keyword>
<reference evidence="3 4" key="1">
    <citation type="submission" date="2022-03" db="EMBL/GenBank/DDBJ databases">
        <title>Novel taxa within the pig intestine.</title>
        <authorList>
            <person name="Wylensek D."/>
            <person name="Bishof K."/>
            <person name="Afrizal A."/>
            <person name="Clavel T."/>
        </authorList>
    </citation>
    <scope>NUCLEOTIDE SEQUENCE [LARGE SCALE GENOMIC DNA]</scope>
    <source>
        <strain evidence="3 4">CLA-KB-P66</strain>
    </source>
</reference>
<feature type="chain" id="PRO_5046983896" description="Organic solvent tolerance-like N-terminal domain-containing protein" evidence="1">
    <location>
        <begin position="19"/>
        <end position="706"/>
    </location>
</feature>
<evidence type="ECO:0000313" key="4">
    <source>
        <dbReference type="Proteomes" id="UP001275932"/>
    </source>
</evidence>
<feature type="domain" description="Organic solvent tolerance-like N-terminal" evidence="2">
    <location>
        <begin position="577"/>
        <end position="688"/>
    </location>
</feature>
<dbReference type="Proteomes" id="UP001275932">
    <property type="component" value="Unassembled WGS sequence"/>
</dbReference>
<dbReference type="RefSeq" id="WP_370396805.1">
    <property type="nucleotide sequence ID" value="NZ_JALBUT010000004.1"/>
</dbReference>
<accession>A0ABU4WGE9</accession>
<comment type="caution">
    <text evidence="3">The sequence shown here is derived from an EMBL/GenBank/DDBJ whole genome shotgun (WGS) entry which is preliminary data.</text>
</comment>
<gene>
    <name evidence="3" type="ORF">MOX91_04080</name>
</gene>
<dbReference type="Gene3D" id="2.60.450.10">
    <property type="entry name" value="Lipopolysaccharide (LPS) transport protein A like domain"/>
    <property type="match status" value="3"/>
</dbReference>
<name>A0ABU4WGE9_9BACT</name>
<feature type="domain" description="Organic solvent tolerance-like N-terminal" evidence="2">
    <location>
        <begin position="301"/>
        <end position="405"/>
    </location>
</feature>
<dbReference type="InterPro" id="IPR005653">
    <property type="entry name" value="OstA-like_N"/>
</dbReference>
<proteinExistence type="predicted"/>
<sequence>MKFYALIFTALLAQISFAEKPAESSKMIPGDVANFELPSFDKKSGYKEWELFGKKAKYFNENKIDVFDMKLDMFDGKKTALKMATFITDYAEVSATEKTAKSASELTVTGEGFVLVGDDWLWNGDKRFVELFKSVKVNFESQKDEIIDKLEIKSEEAKMTYTGSDNIFTFYKNVRVSNDEFQISCEELETESPKKSSGGRIESLKEVRAKKDVVISHDRILANAGEATLIPNEGRLFLSGSPKIRDITSGASVEGYKIEFTKDDSTAVALSSPDKKTRAKARIISNENGKKQTTTIYANSIKMVSLEDKNLFFFSGKVHIENPEFEAFADEIKAYSDKGSKSGKYAISKIVGKGSVEFVKDARRANSNIIEIYPQKEEIWLEQNARLSDRNKGITLKAYEIVLTKEDNRATAFGDRSKENSFVSVDIAQAGNLGLPKKSVKKTRIKSRSLMAEWKEKNVLLRFARDVEVSSEDILAKCNFVDVFAQEDSVKGKSQVKKIEAFGDVVVSQNGSNATAQIAKIYPKVEIESQGKKTEHRFMEFLTDSEKPQFRPKMILPEIGNIGFAQMSKDAKIQKTQITSDKQSYVSGKSNDTYIFEGNVIISGTDFGANCDRIEVAITPDKFGKLQIAQISLIGNLKISQGKKLANAGRADINPARETVVLTENPIVQNEDGSRASGTKMTYTRGKQNISIENPRIKLPPIGTSK</sequence>
<dbReference type="Pfam" id="PF03968">
    <property type="entry name" value="LptD_N"/>
    <property type="match status" value="2"/>
</dbReference>
<feature type="signal peptide" evidence="1">
    <location>
        <begin position="1"/>
        <end position="18"/>
    </location>
</feature>
<organism evidence="3 4">
    <name type="scientific">Intestinicryptomonas porci</name>
    <dbReference type="NCBI Taxonomy" id="2926320"/>
    <lineage>
        <taxon>Bacteria</taxon>
        <taxon>Pseudomonadati</taxon>
        <taxon>Verrucomicrobiota</taxon>
        <taxon>Opitutia</taxon>
        <taxon>Opitutales</taxon>
        <taxon>Intestinicryptomonaceae</taxon>
        <taxon>Intestinicryptomonas</taxon>
    </lineage>
</organism>
<evidence type="ECO:0000259" key="2">
    <source>
        <dbReference type="Pfam" id="PF03968"/>
    </source>
</evidence>
<protein>
    <recommendedName>
        <fullName evidence="2">Organic solvent tolerance-like N-terminal domain-containing protein</fullName>
    </recommendedName>
</protein>
<keyword evidence="1" id="KW-0732">Signal</keyword>
<evidence type="ECO:0000256" key="1">
    <source>
        <dbReference type="SAM" id="SignalP"/>
    </source>
</evidence>